<dbReference type="EMBL" id="JAHXCT010000001">
    <property type="protein sequence ID" value="MBW4768177.1"/>
    <property type="molecule type" value="Genomic_DNA"/>
</dbReference>
<evidence type="ECO:0000313" key="1">
    <source>
        <dbReference type="EMBL" id="MBW4768177.1"/>
    </source>
</evidence>
<sequence length="138" mass="15899">MKNFDCITPNKEHLLICFFLCLALGLYADEKIDSIKAKEAPVVSDTVLRSIQYPTNTLILPGVVVLGKYPKIKIKPFKNKMEQELALSPSSGFNPLAFIYWMLKLIPQKHKKMETEKEKNQRILSEWDKYIAPAEKKD</sequence>
<accession>A0ABS6Y9C7</accession>
<proteinExistence type="predicted"/>
<reference evidence="1 2" key="1">
    <citation type="submission" date="2021-07" db="EMBL/GenBank/DDBJ databases">
        <title>Genomic diversity and antimicrobial resistance of Prevotella spp. isolated from chronic lung disease airways.</title>
        <authorList>
            <person name="Webb K.A."/>
            <person name="Olagoke O.S."/>
            <person name="Baird T."/>
            <person name="Neill J."/>
            <person name="Pham A."/>
            <person name="Wells T.J."/>
            <person name="Ramsay K.A."/>
            <person name="Bell S.C."/>
            <person name="Sarovich D.S."/>
            <person name="Price E.P."/>
        </authorList>
    </citation>
    <scope>NUCLEOTIDE SEQUENCE [LARGE SCALE GENOMIC DNA]</scope>
    <source>
        <strain evidence="1 2">SCHI0011.S.12</strain>
    </source>
</reference>
<gene>
    <name evidence="1" type="ORF">KZO38_00125</name>
</gene>
<dbReference type="Proteomes" id="UP000788426">
    <property type="component" value="Unassembled WGS sequence"/>
</dbReference>
<name>A0ABS6Y9C7_9BACT</name>
<evidence type="ECO:0000313" key="2">
    <source>
        <dbReference type="Proteomes" id="UP000788426"/>
    </source>
</evidence>
<keyword evidence="2" id="KW-1185">Reference proteome</keyword>
<organism evidence="1 2">
    <name type="scientific">Hoylesella nanceiensis</name>
    <dbReference type="NCBI Taxonomy" id="425941"/>
    <lineage>
        <taxon>Bacteria</taxon>
        <taxon>Pseudomonadati</taxon>
        <taxon>Bacteroidota</taxon>
        <taxon>Bacteroidia</taxon>
        <taxon>Bacteroidales</taxon>
        <taxon>Prevotellaceae</taxon>
        <taxon>Hoylesella</taxon>
    </lineage>
</organism>
<comment type="caution">
    <text evidence="1">The sequence shown here is derived from an EMBL/GenBank/DDBJ whole genome shotgun (WGS) entry which is preliminary data.</text>
</comment>
<protein>
    <submittedName>
        <fullName evidence="1">Uncharacterized protein</fullName>
    </submittedName>
</protein>
<dbReference type="RefSeq" id="WP_219478802.1">
    <property type="nucleotide sequence ID" value="NZ_JAHXCT010000001.1"/>
</dbReference>